<accession>A0A3Q9FSQ8</accession>
<evidence type="ECO:0000313" key="1">
    <source>
        <dbReference type="EMBL" id="AZQ65574.1"/>
    </source>
</evidence>
<name>A0A3Q9FSQ8_9BACT</name>
<dbReference type="KEGG" id="fll:EI427_25515"/>
<dbReference type="AlphaFoldDB" id="A0A3Q9FSQ8"/>
<dbReference type="OrthoDB" id="978382at2"/>
<organism evidence="1 2">
    <name type="scientific">Flammeovirga pectinis</name>
    <dbReference type="NCBI Taxonomy" id="2494373"/>
    <lineage>
        <taxon>Bacteria</taxon>
        <taxon>Pseudomonadati</taxon>
        <taxon>Bacteroidota</taxon>
        <taxon>Cytophagia</taxon>
        <taxon>Cytophagales</taxon>
        <taxon>Flammeovirgaceae</taxon>
        <taxon>Flammeovirga</taxon>
    </lineage>
</organism>
<protein>
    <recommendedName>
        <fullName evidence="3">Outer membrane protein beta-barrel domain-containing protein</fullName>
    </recommendedName>
</protein>
<proteinExistence type="predicted"/>
<gene>
    <name evidence="1" type="ORF">EI427_25515</name>
</gene>
<reference evidence="1 2" key="1">
    <citation type="submission" date="2018-12" db="EMBL/GenBank/DDBJ databases">
        <title>Flammeovirga pectinis sp. nov., isolated from the gut of the Korean scallop, Patinopecten yessoensis.</title>
        <authorList>
            <person name="Bae J.-W."/>
            <person name="Jeong Y.-S."/>
            <person name="Kang W."/>
        </authorList>
    </citation>
    <scope>NUCLEOTIDE SEQUENCE [LARGE SCALE GENOMIC DNA]</scope>
    <source>
        <strain evidence="1 2">L12M1</strain>
    </source>
</reference>
<keyword evidence="2" id="KW-1185">Reference proteome</keyword>
<sequence length="194" mass="22155">MSRLFTDCRLRVFGILLMSLWCLTEEVKAQTTVFQLAGWDNSAEFSAWQQLGKSDSRHWLNVRVGVNDWMSPADPSDVSNKKMNGNYSLSLGYGYLLTDKLMPYLTIRKDLNRAENIGFVTGVDISTNTRLCYTVGFTSTYDVTQDWNRSNAWVDIYYKVGNNGWKIGVETAVTVTGEVGFLWMINKSINWSRK</sequence>
<evidence type="ECO:0008006" key="3">
    <source>
        <dbReference type="Google" id="ProtNLM"/>
    </source>
</evidence>
<dbReference type="RefSeq" id="WP_126620415.1">
    <property type="nucleotide sequence ID" value="NZ_CP034563.1"/>
</dbReference>
<dbReference type="Proteomes" id="UP000267268">
    <property type="component" value="Chromosome 2"/>
</dbReference>
<dbReference type="EMBL" id="CP034563">
    <property type="protein sequence ID" value="AZQ65574.1"/>
    <property type="molecule type" value="Genomic_DNA"/>
</dbReference>
<evidence type="ECO:0000313" key="2">
    <source>
        <dbReference type="Proteomes" id="UP000267268"/>
    </source>
</evidence>